<comment type="caution">
    <text evidence="1">The sequence shown here is derived from an EMBL/GenBank/DDBJ whole genome shotgun (WGS) entry which is preliminary data.</text>
</comment>
<organism evidence="1 2">
    <name type="scientific">Burkholderia ubonensis</name>
    <dbReference type="NCBI Taxonomy" id="101571"/>
    <lineage>
        <taxon>Bacteria</taxon>
        <taxon>Pseudomonadati</taxon>
        <taxon>Pseudomonadota</taxon>
        <taxon>Betaproteobacteria</taxon>
        <taxon>Burkholderiales</taxon>
        <taxon>Burkholderiaceae</taxon>
        <taxon>Burkholderia</taxon>
        <taxon>Burkholderia cepacia complex</taxon>
    </lineage>
</organism>
<dbReference type="EMBL" id="LOTN01000034">
    <property type="protein sequence ID" value="KUZ89635.1"/>
    <property type="molecule type" value="Genomic_DNA"/>
</dbReference>
<dbReference type="GO" id="GO:0003677">
    <property type="term" value="F:DNA binding"/>
    <property type="evidence" value="ECO:0007669"/>
    <property type="project" value="InterPro"/>
</dbReference>
<dbReference type="Proteomes" id="UP000065521">
    <property type="component" value="Unassembled WGS sequence"/>
</dbReference>
<evidence type="ECO:0000313" key="1">
    <source>
        <dbReference type="EMBL" id="KUZ89635.1"/>
    </source>
</evidence>
<name>A0A102L9P4_9BURK</name>
<evidence type="ECO:0000313" key="2">
    <source>
        <dbReference type="Proteomes" id="UP000065521"/>
    </source>
</evidence>
<proteinExistence type="predicted"/>
<protein>
    <submittedName>
        <fullName evidence="1">Uncharacterized protein</fullName>
    </submittedName>
</protein>
<dbReference type="InterPro" id="IPR010982">
    <property type="entry name" value="Lambda_DNA-bd_dom_sf"/>
</dbReference>
<reference evidence="1 2" key="1">
    <citation type="submission" date="2015-11" db="EMBL/GenBank/DDBJ databases">
        <title>Expanding the genomic diversity of Burkholderia species for the development of highly accurate diagnostics.</title>
        <authorList>
            <person name="Sahl J."/>
            <person name="Keim P."/>
            <person name="Wagner D."/>
        </authorList>
    </citation>
    <scope>NUCLEOTIDE SEQUENCE [LARGE SCALE GENOMIC DNA]</scope>
    <source>
        <strain evidence="1 2">RF32-BP4</strain>
    </source>
</reference>
<dbReference type="AlphaFoldDB" id="A0A102L9P4"/>
<accession>A0A102L9P4</accession>
<dbReference type="SUPFAM" id="SSF47413">
    <property type="entry name" value="lambda repressor-like DNA-binding domains"/>
    <property type="match status" value="1"/>
</dbReference>
<gene>
    <name evidence="1" type="ORF">WI38_15860</name>
</gene>
<sequence>MTLEHPTTLKKGAPMNKQDFDADAFYEALDREVRTREITWRQVSSETGVNATTLTRMGQGRKPDAASLAALSAWAGLNPAEFIRKPVVQAASAQTLNKVSLLFRQDSSLTSEARKQLDSIVEAAYQSLRKKG</sequence>